<accession>A0ABN8PEB0</accession>
<feature type="non-terminal residue" evidence="1">
    <location>
        <position position="136"/>
    </location>
</feature>
<comment type="caution">
    <text evidence="1">The sequence shown here is derived from an EMBL/GenBank/DDBJ whole genome shotgun (WGS) entry which is preliminary data.</text>
</comment>
<feature type="non-terminal residue" evidence="1">
    <location>
        <position position="1"/>
    </location>
</feature>
<evidence type="ECO:0000313" key="1">
    <source>
        <dbReference type="EMBL" id="CAH3141914.1"/>
    </source>
</evidence>
<protein>
    <submittedName>
        <fullName evidence="1">Uncharacterized protein</fullName>
    </submittedName>
</protein>
<organism evidence="1 2">
    <name type="scientific">Porites evermanni</name>
    <dbReference type="NCBI Taxonomy" id="104178"/>
    <lineage>
        <taxon>Eukaryota</taxon>
        <taxon>Metazoa</taxon>
        <taxon>Cnidaria</taxon>
        <taxon>Anthozoa</taxon>
        <taxon>Hexacorallia</taxon>
        <taxon>Scleractinia</taxon>
        <taxon>Fungiina</taxon>
        <taxon>Poritidae</taxon>
        <taxon>Porites</taxon>
    </lineage>
</organism>
<gene>
    <name evidence="1" type="ORF">PEVE_00042333</name>
</gene>
<reference evidence="1 2" key="1">
    <citation type="submission" date="2022-05" db="EMBL/GenBank/DDBJ databases">
        <authorList>
            <consortium name="Genoscope - CEA"/>
            <person name="William W."/>
        </authorList>
    </citation>
    <scope>NUCLEOTIDE SEQUENCE [LARGE SCALE GENOMIC DNA]</scope>
</reference>
<sequence length="136" mass="15454">HHFKVKAPSGTPFIVRKEAYNEYDPFALACLISVELELIPEPLRKMAIYSKSKRKSYTLEDVRGSQIGRIQYFLNRELSYLLEIVNGEPTVSVRPNAAQKFQRNKQAGGGAYIPATIHVEGPREHKKAVLDRLRTS</sequence>
<proteinExistence type="predicted"/>
<dbReference type="EMBL" id="CALNXI010000827">
    <property type="protein sequence ID" value="CAH3141914.1"/>
    <property type="molecule type" value="Genomic_DNA"/>
</dbReference>
<evidence type="ECO:0000313" key="2">
    <source>
        <dbReference type="Proteomes" id="UP001159427"/>
    </source>
</evidence>
<name>A0ABN8PEB0_9CNID</name>
<dbReference type="Proteomes" id="UP001159427">
    <property type="component" value="Unassembled WGS sequence"/>
</dbReference>
<keyword evidence="2" id="KW-1185">Reference proteome</keyword>